<evidence type="ECO:0000313" key="3">
    <source>
        <dbReference type="Proteomes" id="UP001497623"/>
    </source>
</evidence>
<dbReference type="Proteomes" id="UP001497623">
    <property type="component" value="Unassembled WGS sequence"/>
</dbReference>
<evidence type="ECO:0000256" key="1">
    <source>
        <dbReference type="SAM" id="MobiDB-lite"/>
    </source>
</evidence>
<name>A0AAV2QDQ5_MEGNR</name>
<accession>A0AAV2QDQ5</accession>
<dbReference type="EMBL" id="CAXKWB010005106">
    <property type="protein sequence ID" value="CAL4076719.1"/>
    <property type="molecule type" value="Genomic_DNA"/>
</dbReference>
<comment type="caution">
    <text evidence="2">The sequence shown here is derived from an EMBL/GenBank/DDBJ whole genome shotgun (WGS) entry which is preliminary data.</text>
</comment>
<protein>
    <submittedName>
        <fullName evidence="2">Uncharacterized protein</fullName>
    </submittedName>
</protein>
<organism evidence="2 3">
    <name type="scientific">Meganyctiphanes norvegica</name>
    <name type="common">Northern krill</name>
    <name type="synonym">Thysanopoda norvegica</name>
    <dbReference type="NCBI Taxonomy" id="48144"/>
    <lineage>
        <taxon>Eukaryota</taxon>
        <taxon>Metazoa</taxon>
        <taxon>Ecdysozoa</taxon>
        <taxon>Arthropoda</taxon>
        <taxon>Crustacea</taxon>
        <taxon>Multicrustacea</taxon>
        <taxon>Malacostraca</taxon>
        <taxon>Eumalacostraca</taxon>
        <taxon>Eucarida</taxon>
        <taxon>Euphausiacea</taxon>
        <taxon>Euphausiidae</taxon>
        <taxon>Meganyctiphanes</taxon>
    </lineage>
</organism>
<proteinExistence type="predicted"/>
<sequence length="127" mass="13526">VYVPPYPAGTSPMASGITYTPGAPPLSPAPGALPYSLDPGEKVNPTTFNASPYHANLASYAPQPYNLQPNGPQPYEPQPSAPMYVPGSYGEPPPSYSETLAQDLHQGYISKEEVATNIESEKKSPFM</sequence>
<feature type="region of interest" description="Disordered" evidence="1">
    <location>
        <begin position="30"/>
        <end position="98"/>
    </location>
</feature>
<reference evidence="2 3" key="1">
    <citation type="submission" date="2024-05" db="EMBL/GenBank/DDBJ databases">
        <authorList>
            <person name="Wallberg A."/>
        </authorList>
    </citation>
    <scope>NUCLEOTIDE SEQUENCE [LARGE SCALE GENOMIC DNA]</scope>
</reference>
<keyword evidence="3" id="KW-1185">Reference proteome</keyword>
<feature type="compositionally biased region" description="Pro residues" evidence="1">
    <location>
        <begin position="71"/>
        <end position="80"/>
    </location>
</feature>
<dbReference type="AlphaFoldDB" id="A0AAV2QDQ5"/>
<gene>
    <name evidence="2" type="ORF">MNOR_LOCUS10230</name>
</gene>
<evidence type="ECO:0000313" key="2">
    <source>
        <dbReference type="EMBL" id="CAL4076719.1"/>
    </source>
</evidence>
<feature type="non-terminal residue" evidence="2">
    <location>
        <position position="1"/>
    </location>
</feature>